<dbReference type="FunFam" id="3.40.640.10:FF:000024">
    <property type="entry name" value="Kynurenine--oxoglutarate transaminase 3"/>
    <property type="match status" value="1"/>
</dbReference>
<dbReference type="GO" id="GO:0030170">
    <property type="term" value="F:pyridoxal phosphate binding"/>
    <property type="evidence" value="ECO:0007669"/>
    <property type="project" value="InterPro"/>
</dbReference>
<protein>
    <submittedName>
        <fullName evidence="7">1-aminocyclopropane-1-carboxylate synthase, and related proteins</fullName>
    </submittedName>
</protein>
<dbReference type="AlphaFoldDB" id="A0A0F7SGE6"/>
<evidence type="ECO:0000256" key="4">
    <source>
        <dbReference type="ARBA" id="ARBA00022679"/>
    </source>
</evidence>
<organism evidence="7">
    <name type="scientific">Phaffia rhodozyma</name>
    <name type="common">Yeast</name>
    <name type="synonym">Xanthophyllomyces dendrorhous</name>
    <dbReference type="NCBI Taxonomy" id="264483"/>
    <lineage>
        <taxon>Eukaryota</taxon>
        <taxon>Fungi</taxon>
        <taxon>Dikarya</taxon>
        <taxon>Basidiomycota</taxon>
        <taxon>Agaricomycotina</taxon>
        <taxon>Tremellomycetes</taxon>
        <taxon>Cystofilobasidiales</taxon>
        <taxon>Mrakiaceae</taxon>
        <taxon>Phaffia</taxon>
    </lineage>
</organism>
<dbReference type="InterPro" id="IPR004838">
    <property type="entry name" value="NHTrfase_class1_PyrdxlP-BS"/>
</dbReference>
<keyword evidence="5" id="KW-0663">Pyridoxal phosphate</keyword>
<evidence type="ECO:0000259" key="6">
    <source>
        <dbReference type="Pfam" id="PF00155"/>
    </source>
</evidence>
<dbReference type="PROSITE" id="PS00105">
    <property type="entry name" value="AA_TRANSFER_CLASS_1"/>
    <property type="match status" value="1"/>
</dbReference>
<dbReference type="Pfam" id="PF00155">
    <property type="entry name" value="Aminotran_1_2"/>
    <property type="match status" value="1"/>
</dbReference>
<comment type="cofactor">
    <cofactor evidence="1">
        <name>pyridoxal 5'-phosphate</name>
        <dbReference type="ChEBI" id="CHEBI:597326"/>
    </cofactor>
</comment>
<dbReference type="SUPFAM" id="SSF53383">
    <property type="entry name" value="PLP-dependent transferases"/>
    <property type="match status" value="1"/>
</dbReference>
<evidence type="ECO:0000256" key="3">
    <source>
        <dbReference type="ARBA" id="ARBA00022576"/>
    </source>
</evidence>
<evidence type="ECO:0000256" key="2">
    <source>
        <dbReference type="ARBA" id="ARBA00007441"/>
    </source>
</evidence>
<dbReference type="CDD" id="cd00609">
    <property type="entry name" value="AAT_like"/>
    <property type="match status" value="1"/>
</dbReference>
<evidence type="ECO:0000256" key="5">
    <source>
        <dbReference type="ARBA" id="ARBA00022898"/>
    </source>
</evidence>
<comment type="similarity">
    <text evidence="2">Belongs to the class-I pyridoxal-phosphate-dependent aminotransferase family.</text>
</comment>
<keyword evidence="3" id="KW-0032">Aminotransferase</keyword>
<dbReference type="Gene3D" id="3.40.640.10">
    <property type="entry name" value="Type I PLP-dependent aspartate aminotransferase-like (Major domain)"/>
    <property type="match status" value="1"/>
</dbReference>
<name>A0A0F7SGE6_PHARH</name>
<dbReference type="InterPro" id="IPR015422">
    <property type="entry name" value="PyrdxlP-dep_Trfase_small"/>
</dbReference>
<keyword evidence="4" id="KW-0808">Transferase</keyword>
<dbReference type="InterPro" id="IPR015421">
    <property type="entry name" value="PyrdxlP-dep_Trfase_major"/>
</dbReference>
<feature type="domain" description="Aminotransferase class I/classII large" evidence="6">
    <location>
        <begin position="45"/>
        <end position="408"/>
    </location>
</feature>
<evidence type="ECO:0000256" key="1">
    <source>
        <dbReference type="ARBA" id="ARBA00001933"/>
    </source>
</evidence>
<dbReference type="GO" id="GO:0005739">
    <property type="term" value="C:mitochondrion"/>
    <property type="evidence" value="ECO:0007669"/>
    <property type="project" value="TreeGrafter"/>
</dbReference>
<dbReference type="InterPro" id="IPR004839">
    <property type="entry name" value="Aminotransferase_I/II_large"/>
</dbReference>
<dbReference type="GO" id="GO:0016212">
    <property type="term" value="F:kynurenine-oxoglutarate transaminase activity"/>
    <property type="evidence" value="ECO:0007669"/>
    <property type="project" value="TreeGrafter"/>
</dbReference>
<dbReference type="EMBL" id="LN483143">
    <property type="protein sequence ID" value="CDZ96359.1"/>
    <property type="molecule type" value="Genomic_DNA"/>
</dbReference>
<dbReference type="InterPro" id="IPR015424">
    <property type="entry name" value="PyrdxlP-dep_Trfase"/>
</dbReference>
<proteinExistence type="inferred from homology"/>
<sequence length="443" mass="49643">MTAENKATEVEVKNPRIKVSSSLKAGGCEKLDVWSIFSPSQMPKDTINLGQGFMSWAPPDFLKKAAEDIVENDVMAHHYSPARGRPSLRQAISDHYSSDFQRQLNPETEILVTAGANEGMYATLLAFLNQGDEVICIEPFFDQYTASIIFNGGKPVYVPLHPPKEQANAESGPGKVSQGSDWTVDFDELRAAITPKTKVLIINTPHNPVGKVFTRQELEQFGALAKEFNFLILSDEVYDCLTFDENEHVRIANLPGMWERTITVGSAGKSFAATGWRIGWLIGPEHLITPALAASTRIIFCVNGPLQEATAKGLALAKTHRFFETQRAEYAARRKVLTDIFDQLGLPYTMPQGAYFILVDLGRFKWPENYVFPDYLEERGRDFKVCWFLGQELGVVAIPPSEFYTPDHVHIGERFARFAFCKDIDTLKAAGVRLQKITQYLHD</sequence>
<dbReference type="InterPro" id="IPR051326">
    <property type="entry name" value="Kynurenine-oxoglutarate_AT"/>
</dbReference>
<accession>A0A0F7SGE6</accession>
<reference evidence="7" key="1">
    <citation type="submission" date="2014-08" db="EMBL/GenBank/DDBJ databases">
        <authorList>
            <person name="Sharma Rahul"/>
            <person name="Thines Marco"/>
        </authorList>
    </citation>
    <scope>NUCLEOTIDE SEQUENCE</scope>
</reference>
<dbReference type="PANTHER" id="PTHR43807:SF20">
    <property type="entry name" value="FI04487P"/>
    <property type="match status" value="1"/>
</dbReference>
<dbReference type="PANTHER" id="PTHR43807">
    <property type="entry name" value="FI04487P"/>
    <property type="match status" value="1"/>
</dbReference>
<evidence type="ECO:0000313" key="7">
    <source>
        <dbReference type="EMBL" id="CDZ96359.1"/>
    </source>
</evidence>
<dbReference type="Gene3D" id="3.90.1150.10">
    <property type="entry name" value="Aspartate Aminotransferase, domain 1"/>
    <property type="match status" value="1"/>
</dbReference>